<sequence length="84" mass="9122">MTHLIPPQSPDHWLSAAFTSNTATSGGVIKRRISDIDRIVGRDRFLGEVRARGFQAVENGDNLIVFCNAQPVRLAAPRAGVTAH</sequence>
<name>A3V9H9_9RHOB</name>
<dbReference type="RefSeq" id="WP_008334272.1">
    <property type="nucleotide sequence ID" value="NZ_CH902578.1"/>
</dbReference>
<comment type="caution">
    <text evidence="1">The sequence shown here is derived from an EMBL/GenBank/DDBJ whole genome shotgun (WGS) entry which is preliminary data.</text>
</comment>
<evidence type="ECO:0008006" key="3">
    <source>
        <dbReference type="Google" id="ProtNLM"/>
    </source>
</evidence>
<evidence type="ECO:0000313" key="2">
    <source>
        <dbReference type="Proteomes" id="UP000002931"/>
    </source>
</evidence>
<dbReference type="AlphaFoldDB" id="A3V9H9"/>
<proteinExistence type="predicted"/>
<dbReference type="STRING" id="314271.RB2654_18343"/>
<gene>
    <name evidence="1" type="ORF">RB2654_18343</name>
</gene>
<keyword evidence="2" id="KW-1185">Reference proteome</keyword>
<dbReference type="Proteomes" id="UP000002931">
    <property type="component" value="Unassembled WGS sequence"/>
</dbReference>
<protein>
    <recommendedName>
        <fullName evidence="3">N-(5'-phosphoribosyl)anthranilate isomerase</fullName>
    </recommendedName>
</protein>
<evidence type="ECO:0000313" key="1">
    <source>
        <dbReference type="EMBL" id="EAQ14570.1"/>
    </source>
</evidence>
<dbReference type="HOGENOM" id="CLU_180816_0_0_5"/>
<organism evidence="1 2">
    <name type="scientific">Maritimibacter alkaliphilus HTCC2654</name>
    <dbReference type="NCBI Taxonomy" id="314271"/>
    <lineage>
        <taxon>Bacteria</taxon>
        <taxon>Pseudomonadati</taxon>
        <taxon>Pseudomonadota</taxon>
        <taxon>Alphaproteobacteria</taxon>
        <taxon>Rhodobacterales</taxon>
        <taxon>Roseobacteraceae</taxon>
        <taxon>Maritimibacter</taxon>
    </lineage>
</organism>
<dbReference type="EMBL" id="AAMT01000001">
    <property type="protein sequence ID" value="EAQ14570.1"/>
    <property type="molecule type" value="Genomic_DNA"/>
</dbReference>
<dbReference type="eggNOG" id="ENOG5032YQN">
    <property type="taxonomic scope" value="Bacteria"/>
</dbReference>
<accession>A3V9H9</accession>
<reference evidence="1 2" key="1">
    <citation type="journal article" date="2010" name="J. Bacteriol.">
        <title>Genome sequences of Pelagibaca bermudensis HTCC2601T and Maritimibacter alkaliphilus HTCC2654T, the type strains of two marine Roseobacter genera.</title>
        <authorList>
            <person name="Thrash J.C."/>
            <person name="Cho J.C."/>
            <person name="Ferriera S."/>
            <person name="Johnson J."/>
            <person name="Vergin K.L."/>
            <person name="Giovannoni S.J."/>
        </authorList>
    </citation>
    <scope>NUCLEOTIDE SEQUENCE [LARGE SCALE GENOMIC DNA]</scope>
    <source>
        <strain evidence="1 2">HTCC2654</strain>
    </source>
</reference>